<dbReference type="Gene3D" id="2.60.40.1120">
    <property type="entry name" value="Carboxypeptidase-like, regulatory domain"/>
    <property type="match status" value="1"/>
</dbReference>
<keyword evidence="1" id="KW-0812">Transmembrane</keyword>
<keyword evidence="1" id="KW-0472">Membrane</keyword>
<reference evidence="4 5" key="1">
    <citation type="submission" date="2021-01" db="EMBL/GenBank/DDBJ databases">
        <title>Carboxyliciviraga sp.nov., isolated from coastal sediments.</title>
        <authorList>
            <person name="Lu D."/>
            <person name="Zhang T."/>
        </authorList>
    </citation>
    <scope>NUCLEOTIDE SEQUENCE [LARGE SCALE GENOMIC DNA]</scope>
    <source>
        <strain evidence="4 5">N1Y132</strain>
    </source>
</reference>
<keyword evidence="1" id="KW-0998">Cell outer membrane</keyword>
<organism evidence="4 5">
    <name type="scientific">Carboxylicivirga marina</name>
    <dbReference type="NCBI Taxonomy" id="2800988"/>
    <lineage>
        <taxon>Bacteria</taxon>
        <taxon>Pseudomonadati</taxon>
        <taxon>Bacteroidota</taxon>
        <taxon>Bacteroidia</taxon>
        <taxon>Marinilabiliales</taxon>
        <taxon>Marinilabiliaceae</taxon>
        <taxon>Carboxylicivirga</taxon>
    </lineage>
</organism>
<proteinExistence type="inferred from homology"/>
<dbReference type="Gene3D" id="2.170.130.10">
    <property type="entry name" value="TonB-dependent receptor, plug domain"/>
    <property type="match status" value="1"/>
</dbReference>
<dbReference type="PROSITE" id="PS52016">
    <property type="entry name" value="TONB_DEPENDENT_REC_3"/>
    <property type="match status" value="1"/>
</dbReference>
<keyword evidence="4" id="KW-0675">Receptor</keyword>
<evidence type="ECO:0000313" key="4">
    <source>
        <dbReference type="EMBL" id="MBK3518431.1"/>
    </source>
</evidence>
<dbReference type="InterPro" id="IPR012910">
    <property type="entry name" value="Plug_dom"/>
</dbReference>
<dbReference type="PROSITE" id="PS51257">
    <property type="entry name" value="PROKAR_LIPOPROTEIN"/>
    <property type="match status" value="1"/>
</dbReference>
<name>A0ABS1HLE7_9BACT</name>
<dbReference type="InterPro" id="IPR008969">
    <property type="entry name" value="CarboxyPept-like_regulatory"/>
</dbReference>
<dbReference type="RefSeq" id="WP_200465658.1">
    <property type="nucleotide sequence ID" value="NZ_JAENRR010000034.1"/>
</dbReference>
<comment type="similarity">
    <text evidence="1">Belongs to the TonB-dependent receptor family.</text>
</comment>
<evidence type="ECO:0000313" key="5">
    <source>
        <dbReference type="Proteomes" id="UP000605676"/>
    </source>
</evidence>
<dbReference type="InterPro" id="IPR039426">
    <property type="entry name" value="TonB-dep_rcpt-like"/>
</dbReference>
<dbReference type="InterPro" id="IPR037066">
    <property type="entry name" value="Plug_dom_sf"/>
</dbReference>
<keyword evidence="1" id="KW-0813">Transport</keyword>
<comment type="caution">
    <text evidence="4">The sequence shown here is derived from an EMBL/GenBank/DDBJ whole genome shotgun (WGS) entry which is preliminary data.</text>
</comment>
<dbReference type="Pfam" id="PF07715">
    <property type="entry name" value="Plug"/>
    <property type="match status" value="1"/>
</dbReference>
<feature type="chain" id="PRO_5046777084" evidence="2">
    <location>
        <begin position="23"/>
        <end position="814"/>
    </location>
</feature>
<dbReference type="EMBL" id="JAENRR010000034">
    <property type="protein sequence ID" value="MBK3518431.1"/>
    <property type="molecule type" value="Genomic_DNA"/>
</dbReference>
<accession>A0ABS1HLE7</accession>
<evidence type="ECO:0000259" key="3">
    <source>
        <dbReference type="Pfam" id="PF07715"/>
    </source>
</evidence>
<gene>
    <name evidence="4" type="ORF">JIV24_13895</name>
</gene>
<keyword evidence="1" id="KW-1134">Transmembrane beta strand</keyword>
<comment type="subcellular location">
    <subcellularLocation>
        <location evidence="1">Cell outer membrane</location>
        <topology evidence="1">Multi-pass membrane protein</topology>
    </subcellularLocation>
</comment>
<protein>
    <submittedName>
        <fullName evidence="4">TonB-dependent receptor</fullName>
    </submittedName>
</protein>
<keyword evidence="2" id="KW-0732">Signal</keyword>
<dbReference type="SUPFAM" id="SSF49464">
    <property type="entry name" value="Carboxypeptidase regulatory domain-like"/>
    <property type="match status" value="1"/>
</dbReference>
<dbReference type="Pfam" id="PF13715">
    <property type="entry name" value="CarbopepD_reg_2"/>
    <property type="match status" value="1"/>
</dbReference>
<dbReference type="SUPFAM" id="SSF56935">
    <property type="entry name" value="Porins"/>
    <property type="match status" value="1"/>
</dbReference>
<feature type="signal peptide" evidence="2">
    <location>
        <begin position="1"/>
        <end position="22"/>
    </location>
</feature>
<sequence length="814" mass="93195">MKNNLNQLYTLLFLLLSCSTLAQNQIKIEGIVTDSINQAIPFANISIVDGRAGSVSDNKGQFSFSATQALPFQLQASSIGYQTITITVKNEQQAKNIHFKLSEKQESLGQVDVEGQITDQSFNKIDHKLIDRLPDAGGGNIEGLVKSQMGVSSNNELSSQYRVRGGNYDENLVYVNDIEIYRPFLIRSGQQEGLSFVNPNLISSLKFSPGGFEAQYGDKMSSVLDVRYKKPKAVQGSVSASFLGASGHIEGRSKDERFTAISGVRYKTNQYLLGTLDVSGDYNPSFFDAQTFLTYRLSDKWQLEALGYYSQNNYSFEPVDRETSFGTINEAKKLKIYFEGQEKDLFQTGLGAVSLKFMPNSNNQYKITAMGYRTYEEVTYDIMGQYWLQNIENPDGTTSNPQEDGVQNIGVGTNLEHARNDLFGIIQNVSFQGKHQLNKHLLSWQVKYQHEYFKDYINEWEMRDSAGYSLPYSDKEVKFVYSYNADLKTSSNRLTSYLQDEFKLNTTNGYILINAGIRANYWDFNNELLISPRVNLLFYPNTNKTTRYRLAGGVYYQSPLYREMRTPEGSINENIKSQKSIQLVAGIDHLFEAMNREFKFTSEAYYKHMTNLNPYQVDNVRIRYSGENNAKGYATGIDFKLHGEFVKGVESWANLSIMKTEEDILDDYYIETDEEGNENIVYPGYIPRPSDQRVSFSLFFQDYLPNNPSFRVNLNLLFATGLPFGPPQSPRYLATNRMPAYRRVDIGFSKDLTKWINKKNTIVKDCWIGLEVFNLFDISNTISYYWVRDIHNRQYAVPNYLTSRRINLKLTTYF</sequence>
<keyword evidence="5" id="KW-1185">Reference proteome</keyword>
<feature type="domain" description="TonB-dependent receptor plug" evidence="3">
    <location>
        <begin position="133"/>
        <end position="218"/>
    </location>
</feature>
<dbReference type="Proteomes" id="UP000605676">
    <property type="component" value="Unassembled WGS sequence"/>
</dbReference>
<evidence type="ECO:0000256" key="2">
    <source>
        <dbReference type="SAM" id="SignalP"/>
    </source>
</evidence>
<evidence type="ECO:0000256" key="1">
    <source>
        <dbReference type="PROSITE-ProRule" id="PRU01360"/>
    </source>
</evidence>